<gene>
    <name evidence="9" type="primary">LOC109700110</name>
</gene>
<evidence type="ECO:0000256" key="4">
    <source>
        <dbReference type="ARBA" id="ARBA00022690"/>
    </source>
</evidence>
<dbReference type="CDD" id="cd00042">
    <property type="entry name" value="CY"/>
    <property type="match status" value="1"/>
</dbReference>
<name>A0A8C0WHF2_CASCN</name>
<dbReference type="Gene3D" id="3.10.450.10">
    <property type="match status" value="1"/>
</dbReference>
<dbReference type="InterPro" id="IPR000010">
    <property type="entry name" value="Cystatin_dom"/>
</dbReference>
<feature type="domain" description="Cystatin" evidence="8">
    <location>
        <begin position="43"/>
        <end position="125"/>
    </location>
</feature>
<protein>
    <recommendedName>
        <fullName evidence="8">Cystatin domain-containing protein</fullName>
    </recommendedName>
</protein>
<dbReference type="InterPro" id="IPR046350">
    <property type="entry name" value="Cystatin_sf"/>
</dbReference>
<sequence>MLCLPGRRALSWATLLLLLGFQLLLIPAEGNEESSLALYFPATVEFALHTFNEQSKDKYAYRLDHILNSSREELDYHDMVFSMKLKLRKTTCGKHDEDIDNCPFQDGPALNNTITCSFIVSTQPWDTKFEL</sequence>
<dbReference type="AlphaFoldDB" id="A0A8C0WHF2"/>
<evidence type="ECO:0000256" key="3">
    <source>
        <dbReference type="ARBA" id="ARBA00022525"/>
    </source>
</evidence>
<evidence type="ECO:0000256" key="5">
    <source>
        <dbReference type="ARBA" id="ARBA00022704"/>
    </source>
</evidence>
<keyword evidence="4" id="KW-0646">Protease inhibitor</keyword>
<dbReference type="Pfam" id="PF00031">
    <property type="entry name" value="Cystatin"/>
    <property type="match status" value="1"/>
</dbReference>
<comment type="subcellular location">
    <subcellularLocation>
        <location evidence="1">Secreted</location>
    </subcellularLocation>
</comment>
<organism evidence="9">
    <name type="scientific">Castor canadensis</name>
    <name type="common">American beaver</name>
    <dbReference type="NCBI Taxonomy" id="51338"/>
    <lineage>
        <taxon>Eukaryota</taxon>
        <taxon>Metazoa</taxon>
        <taxon>Chordata</taxon>
        <taxon>Craniata</taxon>
        <taxon>Vertebrata</taxon>
        <taxon>Euteleostomi</taxon>
        <taxon>Mammalia</taxon>
        <taxon>Eutheria</taxon>
        <taxon>Euarchontoglires</taxon>
        <taxon>Glires</taxon>
        <taxon>Rodentia</taxon>
        <taxon>Castorimorpha</taxon>
        <taxon>Castoridae</taxon>
        <taxon>Castor</taxon>
    </lineage>
</organism>
<evidence type="ECO:0000256" key="2">
    <source>
        <dbReference type="ARBA" id="ARBA00009403"/>
    </source>
</evidence>
<proteinExistence type="inferred from homology"/>
<keyword evidence="6 7" id="KW-0732">Signal</keyword>
<dbReference type="GO" id="GO:0005615">
    <property type="term" value="C:extracellular space"/>
    <property type="evidence" value="ECO:0007669"/>
    <property type="project" value="TreeGrafter"/>
</dbReference>
<evidence type="ECO:0000313" key="9">
    <source>
        <dbReference type="Ensembl" id="ENSCCNP00000009427.1"/>
    </source>
</evidence>
<feature type="chain" id="PRO_5034189697" description="Cystatin domain-containing protein" evidence="7">
    <location>
        <begin position="31"/>
        <end position="131"/>
    </location>
</feature>
<evidence type="ECO:0000256" key="6">
    <source>
        <dbReference type="ARBA" id="ARBA00022729"/>
    </source>
</evidence>
<accession>A0A8C0WHF2</accession>
<dbReference type="GO" id="GO:0019730">
    <property type="term" value="P:antimicrobial humoral response"/>
    <property type="evidence" value="ECO:0007669"/>
    <property type="project" value="TreeGrafter"/>
</dbReference>
<evidence type="ECO:0000259" key="8">
    <source>
        <dbReference type="Pfam" id="PF00031"/>
    </source>
</evidence>
<dbReference type="PANTHER" id="PTHR46945:SF1">
    <property type="entry name" value="CYSTATIN-9-LIKE"/>
    <property type="match status" value="1"/>
</dbReference>
<evidence type="ECO:0000256" key="7">
    <source>
        <dbReference type="SAM" id="SignalP"/>
    </source>
</evidence>
<dbReference type="SUPFAM" id="SSF54403">
    <property type="entry name" value="Cystatin/monellin"/>
    <property type="match status" value="1"/>
</dbReference>
<feature type="signal peptide" evidence="7">
    <location>
        <begin position="1"/>
        <end position="30"/>
    </location>
</feature>
<dbReference type="GO" id="GO:0004869">
    <property type="term" value="F:cysteine-type endopeptidase inhibitor activity"/>
    <property type="evidence" value="ECO:0007669"/>
    <property type="project" value="UniProtKB-KW"/>
</dbReference>
<dbReference type="InterPro" id="IPR043250">
    <property type="entry name" value="CST9-like"/>
</dbReference>
<keyword evidence="3" id="KW-0964">Secreted</keyword>
<dbReference type="Ensembl" id="ENSCCNT00000012403.1">
    <property type="protein sequence ID" value="ENSCCNP00000009427.1"/>
    <property type="gene ID" value="ENSCCNG00000009940.1"/>
</dbReference>
<dbReference type="PANTHER" id="PTHR46945">
    <property type="entry name" value="CYSTATIN-9-LIKE"/>
    <property type="match status" value="1"/>
</dbReference>
<keyword evidence="5" id="KW-0789">Thiol protease inhibitor</keyword>
<evidence type="ECO:0000256" key="1">
    <source>
        <dbReference type="ARBA" id="ARBA00004613"/>
    </source>
</evidence>
<reference evidence="9" key="1">
    <citation type="submission" date="2023-09" db="UniProtKB">
        <authorList>
            <consortium name="Ensembl"/>
        </authorList>
    </citation>
    <scope>IDENTIFICATION</scope>
</reference>
<comment type="similarity">
    <text evidence="2">Belongs to the cystatin family.</text>
</comment>